<feature type="domain" description="Activator of Hsp90 ATPase homologue 1/2-like C-terminal" evidence="2">
    <location>
        <begin position="15"/>
        <end position="139"/>
    </location>
</feature>
<reference evidence="4" key="1">
    <citation type="submission" date="2016-10" db="EMBL/GenBank/DDBJ databases">
        <authorList>
            <person name="Varghese N."/>
            <person name="Submissions S."/>
        </authorList>
    </citation>
    <scope>NUCLEOTIDE SEQUENCE [LARGE SCALE GENOMIC DNA]</scope>
    <source>
        <strain evidence="4">DSM 45079</strain>
    </source>
</reference>
<name>A0A1H2M111_9ACTN</name>
<dbReference type="InterPro" id="IPR023393">
    <property type="entry name" value="START-like_dom_sf"/>
</dbReference>
<evidence type="ECO:0000313" key="3">
    <source>
        <dbReference type="EMBL" id="SDU86943.1"/>
    </source>
</evidence>
<comment type="similarity">
    <text evidence="1">Belongs to the AHA1 family.</text>
</comment>
<dbReference type="Proteomes" id="UP000182977">
    <property type="component" value="Chromosome I"/>
</dbReference>
<dbReference type="CDD" id="cd07814">
    <property type="entry name" value="SRPBCC_CalC_Aha1-like"/>
    <property type="match status" value="1"/>
</dbReference>
<dbReference type="InterPro" id="IPR013538">
    <property type="entry name" value="ASHA1/2-like_C"/>
</dbReference>
<dbReference type="Pfam" id="PF08327">
    <property type="entry name" value="AHSA1"/>
    <property type="match status" value="1"/>
</dbReference>
<evidence type="ECO:0000256" key="1">
    <source>
        <dbReference type="ARBA" id="ARBA00006817"/>
    </source>
</evidence>
<dbReference type="EMBL" id="LT629791">
    <property type="protein sequence ID" value="SDU86943.1"/>
    <property type="molecule type" value="Genomic_DNA"/>
</dbReference>
<sequence>MSRTDHLTATISVSHTPDEVFAAITNVRGWWSENIIGATAAADDEFVFYEAGDGIRFSRFRLTEVVPGRRVVWHVVDSYLVFIEDHDEWTDTQVVFDISAGSDGTTVHFTHEGLNAADSACFEACSRGWTFYITESLPRLIATGTGQPMPKIRG</sequence>
<accession>A0A1H2M111</accession>
<proteinExistence type="inferred from homology"/>
<keyword evidence="4" id="KW-1185">Reference proteome</keyword>
<evidence type="ECO:0000313" key="4">
    <source>
        <dbReference type="Proteomes" id="UP000182977"/>
    </source>
</evidence>
<protein>
    <submittedName>
        <fullName evidence="3">Activator of Hsp90 ATPase homolog 1-like protein</fullName>
    </submittedName>
</protein>
<evidence type="ECO:0000259" key="2">
    <source>
        <dbReference type="Pfam" id="PF08327"/>
    </source>
</evidence>
<dbReference type="OrthoDB" id="287565at2"/>
<gene>
    <name evidence="3" type="ORF">SAMN04488563_6942</name>
</gene>
<dbReference type="STRING" id="419479.SAMN04488563_6942"/>
<dbReference type="Gene3D" id="3.30.530.20">
    <property type="match status" value="1"/>
</dbReference>
<dbReference type="RefSeq" id="WP_046769748.1">
    <property type="nucleotide sequence ID" value="NZ_KQ061241.1"/>
</dbReference>
<dbReference type="AlphaFoldDB" id="A0A1H2M111"/>
<dbReference type="SUPFAM" id="SSF55961">
    <property type="entry name" value="Bet v1-like"/>
    <property type="match status" value="1"/>
</dbReference>
<organism evidence="3 4">
    <name type="scientific">Jiangella alkaliphila</name>
    <dbReference type="NCBI Taxonomy" id="419479"/>
    <lineage>
        <taxon>Bacteria</taxon>
        <taxon>Bacillati</taxon>
        <taxon>Actinomycetota</taxon>
        <taxon>Actinomycetes</taxon>
        <taxon>Jiangellales</taxon>
        <taxon>Jiangellaceae</taxon>
        <taxon>Jiangella</taxon>
    </lineage>
</organism>